<comment type="caution">
    <text evidence="1">The sequence shown here is derived from an EMBL/GenBank/DDBJ whole genome shotgun (WGS) entry which is preliminary data.</text>
</comment>
<dbReference type="AlphaFoldDB" id="A0A841MKB6"/>
<accession>A0A841MKB6</accession>
<organism evidence="1 2">
    <name type="scientific">Algoriphagus iocasae</name>
    <dbReference type="NCBI Taxonomy" id="1836499"/>
    <lineage>
        <taxon>Bacteria</taxon>
        <taxon>Pseudomonadati</taxon>
        <taxon>Bacteroidota</taxon>
        <taxon>Cytophagia</taxon>
        <taxon>Cytophagales</taxon>
        <taxon>Cyclobacteriaceae</taxon>
        <taxon>Algoriphagus</taxon>
    </lineage>
</organism>
<proteinExistence type="predicted"/>
<reference evidence="1 2" key="1">
    <citation type="submission" date="2020-08" db="EMBL/GenBank/DDBJ databases">
        <title>Genomic Encyclopedia of Type Strains, Phase IV (KMG-IV): sequencing the most valuable type-strain genomes for metagenomic binning, comparative biology and taxonomic classification.</title>
        <authorList>
            <person name="Goeker M."/>
        </authorList>
    </citation>
    <scope>NUCLEOTIDE SEQUENCE [LARGE SCALE GENOMIC DNA]</scope>
    <source>
        <strain evidence="1 2">DSM 102044</strain>
    </source>
</reference>
<sequence>MNHSKSSEPETPPSVTKATWCAVRSRKEVNLQIERLKSEGISTLRLGIDCIKFNTKKGLSWYNWLLPTLASDFELELIFDNFFHCPPSATHRKHSFHEIVEYFIHRHGQYFTLVELWRNPANRVKHDIDENIYSEDVIFTATWAKRHGKKVSLGGIQTIDFEWITKLISSQFFGTIEYLNIDKQSEDEWRTNTKFFERTLRSLFKAKGLNTQIITTDDNLVNFQPLKEEIAC</sequence>
<protein>
    <submittedName>
        <fullName evidence="1">Uncharacterized protein</fullName>
    </submittedName>
</protein>
<gene>
    <name evidence="1" type="ORF">FHS59_001414</name>
</gene>
<evidence type="ECO:0000313" key="2">
    <source>
        <dbReference type="Proteomes" id="UP000588604"/>
    </source>
</evidence>
<dbReference type="Proteomes" id="UP000588604">
    <property type="component" value="Unassembled WGS sequence"/>
</dbReference>
<dbReference type="EMBL" id="JACIJO010000001">
    <property type="protein sequence ID" value="MBB6325799.1"/>
    <property type="molecule type" value="Genomic_DNA"/>
</dbReference>
<name>A0A841MKB6_9BACT</name>
<evidence type="ECO:0000313" key="1">
    <source>
        <dbReference type="EMBL" id="MBB6325799.1"/>
    </source>
</evidence>
<dbReference type="RefSeq" id="WP_184494337.1">
    <property type="nucleotide sequence ID" value="NZ_JACIJO010000001.1"/>
</dbReference>
<keyword evidence="2" id="KW-1185">Reference proteome</keyword>